<organism evidence="2 3">
    <name type="scientific">Pristionchus entomophagus</name>
    <dbReference type="NCBI Taxonomy" id="358040"/>
    <lineage>
        <taxon>Eukaryota</taxon>
        <taxon>Metazoa</taxon>
        <taxon>Ecdysozoa</taxon>
        <taxon>Nematoda</taxon>
        <taxon>Chromadorea</taxon>
        <taxon>Rhabditida</taxon>
        <taxon>Rhabditina</taxon>
        <taxon>Diplogasteromorpha</taxon>
        <taxon>Diplogasteroidea</taxon>
        <taxon>Neodiplogasteridae</taxon>
        <taxon>Pristionchus</taxon>
    </lineage>
</organism>
<feature type="region of interest" description="Disordered" evidence="1">
    <location>
        <begin position="94"/>
        <end position="125"/>
    </location>
</feature>
<keyword evidence="3" id="KW-1185">Reference proteome</keyword>
<accession>A0AAV5S7D0</accession>
<dbReference type="EMBL" id="BTSX01000001">
    <property type="protein sequence ID" value="GMS78811.1"/>
    <property type="molecule type" value="Genomic_DNA"/>
</dbReference>
<feature type="compositionally biased region" description="Polar residues" evidence="1">
    <location>
        <begin position="99"/>
        <end position="108"/>
    </location>
</feature>
<dbReference type="Proteomes" id="UP001432027">
    <property type="component" value="Unassembled WGS sequence"/>
</dbReference>
<feature type="non-terminal residue" evidence="2">
    <location>
        <position position="125"/>
    </location>
</feature>
<evidence type="ECO:0000313" key="3">
    <source>
        <dbReference type="Proteomes" id="UP001432027"/>
    </source>
</evidence>
<evidence type="ECO:0000256" key="1">
    <source>
        <dbReference type="SAM" id="MobiDB-lite"/>
    </source>
</evidence>
<reference evidence="2" key="1">
    <citation type="submission" date="2023-10" db="EMBL/GenBank/DDBJ databases">
        <title>Genome assembly of Pristionchus species.</title>
        <authorList>
            <person name="Yoshida K."/>
            <person name="Sommer R.J."/>
        </authorList>
    </citation>
    <scope>NUCLEOTIDE SEQUENCE</scope>
    <source>
        <strain evidence="2">RS0144</strain>
    </source>
</reference>
<sequence>TSSSSSSSSTSYSCSSQELIRVSCAKLAINGRQAQTTLLKKLLIIHVLQRARCCIVQESRVNMSGRRTRLLPLEHYVNDGKAVDRDTKPLAVAHEATEESFSSSTNRSAPVDRKRSVPRSTHSTK</sequence>
<comment type="caution">
    <text evidence="2">The sequence shown here is derived from an EMBL/GenBank/DDBJ whole genome shotgun (WGS) entry which is preliminary data.</text>
</comment>
<dbReference type="AlphaFoldDB" id="A0AAV5S7D0"/>
<protein>
    <submittedName>
        <fullName evidence="2">Uncharacterized protein</fullName>
    </submittedName>
</protein>
<proteinExistence type="predicted"/>
<name>A0AAV5S7D0_9BILA</name>
<evidence type="ECO:0000313" key="2">
    <source>
        <dbReference type="EMBL" id="GMS78811.1"/>
    </source>
</evidence>
<gene>
    <name evidence="2" type="ORF">PENTCL1PPCAC_986</name>
</gene>
<feature type="non-terminal residue" evidence="2">
    <location>
        <position position="1"/>
    </location>
</feature>